<protein>
    <submittedName>
        <fullName evidence="1">Uncharacterized protein</fullName>
    </submittedName>
</protein>
<reference evidence="1" key="1">
    <citation type="submission" date="2013-05" db="EMBL/GenBank/DDBJ databases">
        <authorList>
            <person name="Harkins D.M."/>
            <person name="Durkin A.S."/>
            <person name="Brinkac L.M."/>
            <person name="Haft D.H."/>
            <person name="Selengut J.D."/>
            <person name="Sanka R."/>
            <person name="DePew J."/>
            <person name="Purushe J."/>
            <person name="Hartskeerl R.A."/>
            <person name="Ahmed A."/>
            <person name="van der Linden H."/>
            <person name="Goris M.G.A."/>
            <person name="Vinetz J.M."/>
            <person name="Sutton G.G."/>
            <person name="Nierman W.C."/>
            <person name="Fouts D.E."/>
        </authorList>
    </citation>
    <scope>NUCLEOTIDE SEQUENCE [LARGE SCALE GENOMIC DNA]</scope>
    <source>
        <strain evidence="1">L 60</strain>
    </source>
</reference>
<keyword evidence="2" id="KW-1185">Reference proteome</keyword>
<organism evidence="1 2">
    <name type="scientific">Leptospira alexanderi serovar Manhao 3 str. L 60</name>
    <dbReference type="NCBI Taxonomy" id="1049759"/>
    <lineage>
        <taxon>Bacteria</taxon>
        <taxon>Pseudomonadati</taxon>
        <taxon>Spirochaetota</taxon>
        <taxon>Spirochaetia</taxon>
        <taxon>Leptospirales</taxon>
        <taxon>Leptospiraceae</taxon>
        <taxon>Leptospira</taxon>
    </lineage>
</organism>
<comment type="caution">
    <text evidence="1">The sequence shown here is derived from an EMBL/GenBank/DDBJ whole genome shotgun (WGS) entry which is preliminary data.</text>
</comment>
<gene>
    <name evidence="1" type="ORF">LEP1GSC062_0285</name>
</gene>
<sequence length="64" mass="7594">MIYQEWYFLSGKWGAAGCPFIEKGKGFQIATYDYSEECKYCDIGWKQKGKFIFEKNRNQKIFSS</sequence>
<dbReference type="STRING" id="100053.GCA_002009845_00923"/>
<dbReference type="Proteomes" id="UP000018747">
    <property type="component" value="Unassembled WGS sequence"/>
</dbReference>
<proteinExistence type="predicted"/>
<evidence type="ECO:0000313" key="2">
    <source>
        <dbReference type="Proteomes" id="UP000018747"/>
    </source>
</evidence>
<dbReference type="EMBL" id="AHMT02000061">
    <property type="protein sequence ID" value="EQA60446.1"/>
    <property type="molecule type" value="Genomic_DNA"/>
</dbReference>
<name>V6HTF0_9LEPT</name>
<accession>V6HTF0</accession>
<evidence type="ECO:0000313" key="1">
    <source>
        <dbReference type="EMBL" id="EQA60446.1"/>
    </source>
</evidence>
<dbReference type="RefSeq" id="WP_010577541.1">
    <property type="nucleotide sequence ID" value="NZ_AHMT02000061.1"/>
</dbReference>
<dbReference type="AlphaFoldDB" id="V6HTF0"/>